<name>A0A1E3BJQ5_ASPCR</name>
<feature type="compositionally biased region" description="Low complexity" evidence="1">
    <location>
        <begin position="295"/>
        <end position="312"/>
    </location>
</feature>
<feature type="compositionally biased region" description="Acidic residues" evidence="1">
    <location>
        <begin position="633"/>
        <end position="642"/>
    </location>
</feature>
<feature type="transmembrane region" description="Helical" evidence="2">
    <location>
        <begin position="32"/>
        <end position="51"/>
    </location>
</feature>
<dbReference type="OrthoDB" id="3260408at2759"/>
<proteinExistence type="predicted"/>
<feature type="compositionally biased region" description="Basic and acidic residues" evidence="1">
    <location>
        <begin position="551"/>
        <end position="560"/>
    </location>
</feature>
<dbReference type="AlphaFoldDB" id="A0A1E3BJQ5"/>
<dbReference type="VEuPathDB" id="FungiDB:SI65_03659"/>
<feature type="region of interest" description="Disordered" evidence="1">
    <location>
        <begin position="295"/>
        <end position="316"/>
    </location>
</feature>
<feature type="region of interest" description="Disordered" evidence="1">
    <location>
        <begin position="633"/>
        <end position="659"/>
    </location>
</feature>
<keyword evidence="2" id="KW-0472">Membrane</keyword>
<evidence type="ECO:0008006" key="5">
    <source>
        <dbReference type="Google" id="ProtNLM"/>
    </source>
</evidence>
<dbReference type="EMBL" id="JXNT01000003">
    <property type="protein sequence ID" value="ODM20606.1"/>
    <property type="molecule type" value="Genomic_DNA"/>
</dbReference>
<comment type="caution">
    <text evidence="3">The sequence shown here is derived from an EMBL/GenBank/DDBJ whole genome shotgun (WGS) entry which is preliminary data.</text>
</comment>
<evidence type="ECO:0000313" key="4">
    <source>
        <dbReference type="Proteomes" id="UP000094569"/>
    </source>
</evidence>
<dbReference type="Proteomes" id="UP000094569">
    <property type="component" value="Unassembled WGS sequence"/>
</dbReference>
<evidence type="ECO:0000256" key="1">
    <source>
        <dbReference type="SAM" id="MobiDB-lite"/>
    </source>
</evidence>
<evidence type="ECO:0000256" key="2">
    <source>
        <dbReference type="SAM" id="Phobius"/>
    </source>
</evidence>
<feature type="region of interest" description="Disordered" evidence="1">
    <location>
        <begin position="551"/>
        <end position="606"/>
    </location>
</feature>
<keyword evidence="4" id="KW-1185">Reference proteome</keyword>
<sequence>MAMSENGHASDGVNKTNGRNEPRTKSRSSIRWLFGVVVRLFIWYALLTPFFRCPSQLSDLNESSPRVCKPYLVVRSHIEPHVLPYYHLYAAPYVDSARPYVTLFNEQVYSPATTYAKQGYDKYGAPAWDQAQAYGQEQWDAQVAPRLQSAQDSISGVYKSEIDPHVQRAVLVVSPYYEKASAVAISTYGDYIAPLYTQSRPFIGKTYTSGQEILTTTVIPHAQHSWSTVIYFVNSSLWPKVTGLYSENVEPQLVKIGQRLASYREGKILRASVDDVDSTSEEAAHTITSASVYSSTTSSAASTSTTETPAQTPLSPTEQIAQAREKVVSDLQVWQEKFSVAAERGAEELKDHVEDIVGSHISSGAKSHGESLAVALDTVVADELATVKSLINSLAESLPYEDLPEDEHKANDELLKEIRRAAITIRERAQAIREWHRSFDEELVFRVSVAINSTLDILDNVRDLGLQEIGMRWAWMDGVTYKDWAKYRSLKAQFDDWRTDVSRVALEHPKLEEATNMANGLLAHGMEIAETTARELARLKDVGKWKIAARESSDNFETRSESPPALPKPGETSDSPADEESSNADLPGVPSESQETHDATDPAPSLETVNVNAGEYELGDDEQILALDQDSYVDDESPADQEESVHTESNAARSNSGWGVAAAEVPGRSPMQHDIPDDDQERFIDHPLDYISSVGSSRLSEGLSKASEQLAQVQATVTPKDTSGQNPIVLDAQRRYYEAVGLAHDHYSAFVSSASDAVYGSPAPTSTPGTFHGFIEDARSGYSQASSLASASLAAVVSSASSAASPTDSGRAQRIIDDASSRYNAAISAASASLSMASASGSSAIYGTPTGEVEALASKASENWEGLVSKASEQVYGTQAAYTQQVLEYITPKYQAVEELVSELLIGKEPDFTDKVIDRLHSIYETPYPASALSSASSYASDAYESAVTNLPSVEDILETANKNFANAVEAASVQIYGTPKGTVEQATSAAGSAFASASNQVSGIVYGQEPGYFDIARGAIDEAYSSAGSAISNAVYASPTPSSPVEAAYDSVTSAAKAQQEAIESATSKLGIAVGSAQAQLVDLASSASSLGSEAVETAASRVEAFTESVKSSPSVKDEL</sequence>
<evidence type="ECO:0000313" key="3">
    <source>
        <dbReference type="EMBL" id="ODM20606.1"/>
    </source>
</evidence>
<reference evidence="3 4" key="1">
    <citation type="journal article" date="2016" name="BMC Genomics">
        <title>Comparative genomic and transcriptomic analyses of the Fuzhuan brick tea-fermentation fungus Aspergillus cristatus.</title>
        <authorList>
            <person name="Ge Y."/>
            <person name="Wang Y."/>
            <person name="Liu Y."/>
            <person name="Tan Y."/>
            <person name="Ren X."/>
            <person name="Zhang X."/>
            <person name="Hyde K.D."/>
            <person name="Liu Y."/>
            <person name="Liu Z."/>
        </authorList>
    </citation>
    <scope>NUCLEOTIDE SEQUENCE [LARGE SCALE GENOMIC DNA]</scope>
    <source>
        <strain evidence="3 4">GZAAS20.1005</strain>
    </source>
</reference>
<feature type="region of interest" description="Disordered" evidence="1">
    <location>
        <begin position="1"/>
        <end position="24"/>
    </location>
</feature>
<keyword evidence="2" id="KW-0812">Transmembrane</keyword>
<gene>
    <name evidence="3" type="ORF">SI65_03659</name>
</gene>
<dbReference type="STRING" id="573508.A0A1E3BJQ5"/>
<dbReference type="PANTHER" id="PTHR23242">
    <property type="entry name" value="TRANSCRIPTION FACTOR HOXA13"/>
    <property type="match status" value="1"/>
</dbReference>
<dbReference type="PANTHER" id="PTHR23242:SF9">
    <property type="entry name" value="TRANSCRIPTION FACTOR HOXA13"/>
    <property type="match status" value="1"/>
</dbReference>
<feature type="compositionally biased region" description="Polar residues" evidence="1">
    <location>
        <begin position="647"/>
        <end position="657"/>
    </location>
</feature>
<organism evidence="3 4">
    <name type="scientific">Aspergillus cristatus</name>
    <name type="common">Chinese Fuzhuan brick tea-fermentation fungus</name>
    <name type="synonym">Eurotium cristatum</name>
    <dbReference type="NCBI Taxonomy" id="573508"/>
    <lineage>
        <taxon>Eukaryota</taxon>
        <taxon>Fungi</taxon>
        <taxon>Dikarya</taxon>
        <taxon>Ascomycota</taxon>
        <taxon>Pezizomycotina</taxon>
        <taxon>Eurotiomycetes</taxon>
        <taxon>Eurotiomycetidae</taxon>
        <taxon>Eurotiales</taxon>
        <taxon>Aspergillaceae</taxon>
        <taxon>Aspergillus</taxon>
        <taxon>Aspergillus subgen. Aspergillus</taxon>
    </lineage>
</organism>
<accession>A0A1E3BJQ5</accession>
<keyword evidence="2" id="KW-1133">Transmembrane helix</keyword>
<protein>
    <recommendedName>
        <fullName evidence="5">Transcription factor hoxa13</fullName>
    </recommendedName>
</protein>